<gene>
    <name evidence="2" type="ORF">AVDCRST_MAG69-2655</name>
</gene>
<dbReference type="EMBL" id="CADCVP010000293">
    <property type="protein sequence ID" value="CAA9514040.1"/>
    <property type="molecule type" value="Genomic_DNA"/>
</dbReference>
<feature type="compositionally biased region" description="Low complexity" evidence="1">
    <location>
        <begin position="68"/>
        <end position="83"/>
    </location>
</feature>
<dbReference type="AlphaFoldDB" id="A0A6J4T5Z9"/>
<reference evidence="2" key="1">
    <citation type="submission" date="2020-02" db="EMBL/GenBank/DDBJ databases">
        <authorList>
            <person name="Meier V. D."/>
        </authorList>
    </citation>
    <scope>NUCLEOTIDE SEQUENCE</scope>
    <source>
        <strain evidence="2">AVDCRST_MAG69</strain>
    </source>
</reference>
<feature type="non-terminal residue" evidence="2">
    <location>
        <position position="1"/>
    </location>
</feature>
<feature type="non-terminal residue" evidence="2">
    <location>
        <position position="219"/>
    </location>
</feature>
<organism evidence="2">
    <name type="scientific">uncultured Solirubrobacteraceae bacterium</name>
    <dbReference type="NCBI Taxonomy" id="1162706"/>
    <lineage>
        <taxon>Bacteria</taxon>
        <taxon>Bacillati</taxon>
        <taxon>Actinomycetota</taxon>
        <taxon>Thermoleophilia</taxon>
        <taxon>Solirubrobacterales</taxon>
        <taxon>Solirubrobacteraceae</taxon>
        <taxon>environmental samples</taxon>
    </lineage>
</organism>
<sequence>DRAPAHPHPARRRSQPGPRRSAPDPRRGPRPAGGRGGVRRRRGDGHSAVDRARPRDPRRLDAEDDGVAARAPVRRAPPGAARPDPLHARQRGVPVRGVARRCLRLRPQVGGRVRSRDGLPRRPAGRAVPLSQRRPGPDPRLPGPCATRRRGLRGAAHPPGDRGGQAHRRGAHLPRDRRDPLHRREHGRPPSGERAGEARSARPGGAGPLRRPARTDRPV</sequence>
<accession>A0A6J4T5Z9</accession>
<evidence type="ECO:0000256" key="1">
    <source>
        <dbReference type="SAM" id="MobiDB-lite"/>
    </source>
</evidence>
<feature type="region of interest" description="Disordered" evidence="1">
    <location>
        <begin position="1"/>
        <end position="219"/>
    </location>
</feature>
<evidence type="ECO:0000313" key="2">
    <source>
        <dbReference type="EMBL" id="CAA9514040.1"/>
    </source>
</evidence>
<proteinExistence type="predicted"/>
<name>A0A6J4T5Z9_9ACTN</name>
<protein>
    <submittedName>
        <fullName evidence="2">Two-component transcriptional response regulator, LuxR family</fullName>
    </submittedName>
</protein>
<feature type="compositionally biased region" description="Basic and acidic residues" evidence="1">
    <location>
        <begin position="44"/>
        <end position="61"/>
    </location>
</feature>